<feature type="transmembrane region" description="Helical" evidence="1">
    <location>
        <begin position="151"/>
        <end position="171"/>
    </location>
</feature>
<dbReference type="InterPro" id="IPR007065">
    <property type="entry name" value="HPP"/>
</dbReference>
<dbReference type="Proteomes" id="UP000321577">
    <property type="component" value="Unassembled WGS sequence"/>
</dbReference>
<evidence type="ECO:0000259" key="2">
    <source>
        <dbReference type="Pfam" id="PF04982"/>
    </source>
</evidence>
<evidence type="ECO:0000256" key="1">
    <source>
        <dbReference type="SAM" id="Phobius"/>
    </source>
</evidence>
<dbReference type="Pfam" id="PF04982">
    <property type="entry name" value="TM_HPP"/>
    <property type="match status" value="1"/>
</dbReference>
<sequence length="239" mass="25188">MPLPQLRKVLGIELIEVSRTEKIVATLGGGLAILVLFFSTLAIAPFHGSVTVAVVASMGASAVLLYAVPHGPLSQPWPVIGGHTISALIGVACAQWISNPLLAAACAVGLAIGAMHQFKCIHPPGGATAFTAVMGGAAIRDLGFSFVLFPVLSNAIGMVLLAVLINSFFHWRRYPAILSRSPVHVPTKDDPTHEEVIAAIRSIDTFVDISEEDLLRLVDVLSHHGVSPKTSMAPVKVRT</sequence>
<dbReference type="PANTHER" id="PTHR33741">
    <property type="entry name" value="TRANSMEMBRANE PROTEIN DDB_G0269096-RELATED"/>
    <property type="match status" value="1"/>
</dbReference>
<gene>
    <name evidence="3" type="ORF">BGE01nite_24360</name>
</gene>
<dbReference type="AlphaFoldDB" id="A0A512M8U9"/>
<dbReference type="InterPro" id="IPR058581">
    <property type="entry name" value="TM_HPP"/>
</dbReference>
<reference evidence="3 4" key="1">
    <citation type="submission" date="2019-07" db="EMBL/GenBank/DDBJ databases">
        <title>Whole genome shotgun sequence of Brevifollis gellanilyticus NBRC 108608.</title>
        <authorList>
            <person name="Hosoyama A."/>
            <person name="Uohara A."/>
            <person name="Ohji S."/>
            <person name="Ichikawa N."/>
        </authorList>
    </citation>
    <scope>NUCLEOTIDE SEQUENCE [LARGE SCALE GENOMIC DNA]</scope>
    <source>
        <strain evidence="3 4">NBRC 108608</strain>
    </source>
</reference>
<keyword evidence="1" id="KW-0812">Transmembrane</keyword>
<dbReference type="RefSeq" id="WP_146850724.1">
    <property type="nucleotide sequence ID" value="NZ_BKAG01000015.1"/>
</dbReference>
<dbReference type="PANTHER" id="PTHR33741:SF5">
    <property type="entry name" value="TRANSMEMBRANE PROTEIN DDB_G0269096-RELATED"/>
    <property type="match status" value="1"/>
</dbReference>
<dbReference type="EMBL" id="BKAG01000015">
    <property type="protein sequence ID" value="GEP43145.1"/>
    <property type="molecule type" value="Genomic_DNA"/>
</dbReference>
<dbReference type="OrthoDB" id="9811720at2"/>
<comment type="caution">
    <text evidence="3">The sequence shown here is derived from an EMBL/GenBank/DDBJ whole genome shotgun (WGS) entry which is preliminary data.</text>
</comment>
<evidence type="ECO:0000313" key="3">
    <source>
        <dbReference type="EMBL" id="GEP43145.1"/>
    </source>
</evidence>
<feature type="domain" description="HPP transmembrane region" evidence="2">
    <location>
        <begin position="18"/>
        <end position="175"/>
    </location>
</feature>
<keyword evidence="4" id="KW-1185">Reference proteome</keyword>
<evidence type="ECO:0000313" key="4">
    <source>
        <dbReference type="Proteomes" id="UP000321577"/>
    </source>
</evidence>
<keyword evidence="1" id="KW-1133">Transmembrane helix</keyword>
<protein>
    <recommendedName>
        <fullName evidence="2">HPP transmembrane region domain-containing protein</fullName>
    </recommendedName>
</protein>
<keyword evidence="1" id="KW-0472">Membrane</keyword>
<organism evidence="3 4">
    <name type="scientific">Brevifollis gellanilyticus</name>
    <dbReference type="NCBI Taxonomy" id="748831"/>
    <lineage>
        <taxon>Bacteria</taxon>
        <taxon>Pseudomonadati</taxon>
        <taxon>Verrucomicrobiota</taxon>
        <taxon>Verrucomicrobiia</taxon>
        <taxon>Verrucomicrobiales</taxon>
        <taxon>Verrucomicrobiaceae</taxon>
    </lineage>
</organism>
<proteinExistence type="predicted"/>
<accession>A0A512M8U9</accession>
<feature type="transmembrane region" description="Helical" evidence="1">
    <location>
        <begin position="50"/>
        <end position="68"/>
    </location>
</feature>
<feature type="transmembrane region" description="Helical" evidence="1">
    <location>
        <begin position="23"/>
        <end position="43"/>
    </location>
</feature>
<name>A0A512M8U9_9BACT</name>